<protein>
    <submittedName>
        <fullName evidence="2">Uncharacterized protein</fullName>
    </submittedName>
</protein>
<evidence type="ECO:0000256" key="1">
    <source>
        <dbReference type="SAM" id="MobiDB-lite"/>
    </source>
</evidence>
<dbReference type="Proteomes" id="UP001153269">
    <property type="component" value="Unassembled WGS sequence"/>
</dbReference>
<accession>A0A9N7VLU2</accession>
<evidence type="ECO:0000313" key="2">
    <source>
        <dbReference type="EMBL" id="CAB1452659.1"/>
    </source>
</evidence>
<reference evidence="2" key="1">
    <citation type="submission" date="2020-03" db="EMBL/GenBank/DDBJ databases">
        <authorList>
            <person name="Weist P."/>
        </authorList>
    </citation>
    <scope>NUCLEOTIDE SEQUENCE</scope>
</reference>
<proteinExistence type="predicted"/>
<feature type="compositionally biased region" description="Basic residues" evidence="1">
    <location>
        <begin position="15"/>
        <end position="30"/>
    </location>
</feature>
<keyword evidence="3" id="KW-1185">Reference proteome</keyword>
<organism evidence="2 3">
    <name type="scientific">Pleuronectes platessa</name>
    <name type="common">European plaice</name>
    <dbReference type="NCBI Taxonomy" id="8262"/>
    <lineage>
        <taxon>Eukaryota</taxon>
        <taxon>Metazoa</taxon>
        <taxon>Chordata</taxon>
        <taxon>Craniata</taxon>
        <taxon>Vertebrata</taxon>
        <taxon>Euteleostomi</taxon>
        <taxon>Actinopterygii</taxon>
        <taxon>Neopterygii</taxon>
        <taxon>Teleostei</taxon>
        <taxon>Neoteleostei</taxon>
        <taxon>Acanthomorphata</taxon>
        <taxon>Carangaria</taxon>
        <taxon>Pleuronectiformes</taxon>
        <taxon>Pleuronectoidei</taxon>
        <taxon>Pleuronectidae</taxon>
        <taxon>Pleuronectes</taxon>
    </lineage>
</organism>
<comment type="caution">
    <text evidence="2">The sequence shown here is derived from an EMBL/GenBank/DDBJ whole genome shotgun (WGS) entry which is preliminary data.</text>
</comment>
<gene>
    <name evidence="2" type="ORF">PLEPLA_LOCUS40409</name>
</gene>
<evidence type="ECO:0000313" key="3">
    <source>
        <dbReference type="Proteomes" id="UP001153269"/>
    </source>
</evidence>
<dbReference type="EMBL" id="CADEAL010004137">
    <property type="protein sequence ID" value="CAB1452659.1"/>
    <property type="molecule type" value="Genomic_DNA"/>
</dbReference>
<feature type="region of interest" description="Disordered" evidence="1">
    <location>
        <begin position="1"/>
        <end position="30"/>
    </location>
</feature>
<name>A0A9N7VLU2_PLEPL</name>
<dbReference type="AlphaFoldDB" id="A0A9N7VLU2"/>
<sequence length="134" mass="15610">MDQPPDLKALEKAKERRRRSRERAERKRKPYLRWAASHQHTLCTVKLLRLSPGRRNYADLSLAYCKALRLPLSKAPYSPNICSPCRWSLTALCFLHQMASEPYGRAQIKSIRCQRLPRPVDYYPTEGVHSSVFV</sequence>